<dbReference type="AlphaFoldDB" id="A0A9R1QZN9"/>
<name>A0A9R1QZN9_TRITD</name>
<dbReference type="OMA" id="PRMENCY"/>
<accession>A0A9R1QZN9</accession>
<dbReference type="EMBL" id="LT934116">
    <property type="protein sequence ID" value="VAH85457.1"/>
    <property type="molecule type" value="Genomic_DNA"/>
</dbReference>
<keyword evidence="2" id="KW-1185">Reference proteome</keyword>
<evidence type="ECO:0000313" key="1">
    <source>
        <dbReference type="EMBL" id="VAH85457.1"/>
    </source>
</evidence>
<proteinExistence type="predicted"/>
<dbReference type="Gramene" id="TRITD3Bv1G265130.1">
    <property type="protein sequence ID" value="TRITD3Bv1G265130.1"/>
    <property type="gene ID" value="TRITD3Bv1G265130"/>
</dbReference>
<sequence length="133" mass="15365">MTKQCKGLKFLDQRGCWDVDDKILQEKYPGLKILGPRMENCYWKVFFAPGRDGRNPFFSAEIQNADENSFWDECSDDDSIYSWEDFTDDDYFAIGSDNEAIWDDDHALEGLEVRFYGGVFGEGFAGLDWPESP</sequence>
<organism evidence="1 2">
    <name type="scientific">Triticum turgidum subsp. durum</name>
    <name type="common">Durum wheat</name>
    <name type="synonym">Triticum durum</name>
    <dbReference type="NCBI Taxonomy" id="4567"/>
    <lineage>
        <taxon>Eukaryota</taxon>
        <taxon>Viridiplantae</taxon>
        <taxon>Streptophyta</taxon>
        <taxon>Embryophyta</taxon>
        <taxon>Tracheophyta</taxon>
        <taxon>Spermatophyta</taxon>
        <taxon>Magnoliopsida</taxon>
        <taxon>Liliopsida</taxon>
        <taxon>Poales</taxon>
        <taxon>Poaceae</taxon>
        <taxon>BOP clade</taxon>
        <taxon>Pooideae</taxon>
        <taxon>Triticodae</taxon>
        <taxon>Triticeae</taxon>
        <taxon>Triticinae</taxon>
        <taxon>Triticum</taxon>
    </lineage>
</organism>
<gene>
    <name evidence="1" type="ORF">TRITD_3Bv1G265130</name>
</gene>
<dbReference type="Proteomes" id="UP000324705">
    <property type="component" value="Chromosome 3B"/>
</dbReference>
<reference evidence="1 2" key="1">
    <citation type="submission" date="2017-09" db="EMBL/GenBank/DDBJ databases">
        <authorList>
            <consortium name="International Durum Wheat Genome Sequencing Consortium (IDWGSC)"/>
            <person name="Milanesi L."/>
        </authorList>
    </citation>
    <scope>NUCLEOTIDE SEQUENCE [LARGE SCALE GENOMIC DNA]</scope>
    <source>
        <strain evidence="2">cv. Svevo</strain>
    </source>
</reference>
<protein>
    <submittedName>
        <fullName evidence="1">Uncharacterized protein</fullName>
    </submittedName>
</protein>
<evidence type="ECO:0000313" key="2">
    <source>
        <dbReference type="Proteomes" id="UP000324705"/>
    </source>
</evidence>